<keyword evidence="1" id="KW-0812">Transmembrane</keyword>
<comment type="caution">
    <text evidence="2">The sequence shown here is derived from an EMBL/GenBank/DDBJ whole genome shotgun (WGS) entry which is preliminary data.</text>
</comment>
<proteinExistence type="predicted"/>
<evidence type="ECO:0000313" key="3">
    <source>
        <dbReference type="Proteomes" id="UP001145145"/>
    </source>
</evidence>
<keyword evidence="3" id="KW-1185">Reference proteome</keyword>
<evidence type="ECO:0000313" key="2">
    <source>
        <dbReference type="EMBL" id="GLG06125.1"/>
    </source>
</evidence>
<dbReference type="Proteomes" id="UP001145145">
    <property type="component" value="Unassembled WGS sequence"/>
</dbReference>
<dbReference type="InterPro" id="IPR049458">
    <property type="entry name" value="EpsG-like"/>
</dbReference>
<dbReference type="Pfam" id="PF14897">
    <property type="entry name" value="EpsG"/>
    <property type="match status" value="1"/>
</dbReference>
<dbReference type="EMBL" id="BSBO01000048">
    <property type="protein sequence ID" value="GLG06125.1"/>
    <property type="molecule type" value="Genomic_DNA"/>
</dbReference>
<name>A0A9W6CBG9_9FIRM</name>
<reference evidence="2 3" key="1">
    <citation type="journal article" date="2023" name="Int. J. Syst. Evol. Microbiol.">
        <title>Sellimonas catena sp. nov., isolated from human faeces.</title>
        <authorList>
            <person name="Hisatomi A."/>
            <person name="Ohkuma M."/>
            <person name="Sakamoto M."/>
        </authorList>
    </citation>
    <scope>NUCLEOTIDE SEQUENCE [LARGE SCALE GENOMIC DNA]</scope>
    <source>
        <strain evidence="2 3">12EGH17</strain>
    </source>
</reference>
<accession>A0A9W6CBG9</accession>
<protein>
    <submittedName>
        <fullName evidence="2">Uncharacterized protein</fullName>
    </submittedName>
</protein>
<gene>
    <name evidence="2" type="ORF">Selli1_32990</name>
</gene>
<keyword evidence="1" id="KW-0472">Membrane</keyword>
<organism evidence="2 3">
    <name type="scientific">Sellimonas catena</name>
    <dbReference type="NCBI Taxonomy" id="2994035"/>
    <lineage>
        <taxon>Bacteria</taxon>
        <taxon>Bacillati</taxon>
        <taxon>Bacillota</taxon>
        <taxon>Clostridia</taxon>
        <taxon>Lachnospirales</taxon>
        <taxon>Lachnospiraceae</taxon>
        <taxon>Sellimonas</taxon>
    </lineage>
</organism>
<keyword evidence="1" id="KW-1133">Transmembrane helix</keyword>
<dbReference type="AlphaFoldDB" id="A0A9W6CBG9"/>
<feature type="transmembrane region" description="Helical" evidence="1">
    <location>
        <begin position="90"/>
        <end position="109"/>
    </location>
</feature>
<feature type="transmembrane region" description="Helical" evidence="1">
    <location>
        <begin position="41"/>
        <end position="59"/>
    </location>
</feature>
<sequence length="124" mass="14831">MYSNTMAYNANYIDIIIRIPIALLILLFSKKLVEKEKNNRFFILLYATEFASILLGFYMHWAFRFLYYGIIAEIALVPQMIKCAKRKERVILQIFIIIYYLLFFWTSYFSNGNNGIFPYTTIFN</sequence>
<feature type="transmembrane region" description="Helical" evidence="1">
    <location>
        <begin position="12"/>
        <end position="29"/>
    </location>
</feature>
<evidence type="ECO:0000256" key="1">
    <source>
        <dbReference type="SAM" id="Phobius"/>
    </source>
</evidence>